<dbReference type="GO" id="GO:0003729">
    <property type="term" value="F:mRNA binding"/>
    <property type="evidence" value="ECO:0007669"/>
    <property type="project" value="InterPro"/>
</dbReference>
<feature type="compositionally biased region" description="Polar residues" evidence="13">
    <location>
        <begin position="348"/>
        <end position="365"/>
    </location>
</feature>
<evidence type="ECO:0000313" key="16">
    <source>
        <dbReference type="Proteomes" id="UP000689129"/>
    </source>
</evidence>
<dbReference type="GO" id="GO:0015031">
    <property type="term" value="P:protein transport"/>
    <property type="evidence" value="ECO:0007669"/>
    <property type="project" value="UniProtKB-KW"/>
</dbReference>
<comment type="similarity">
    <text evidence="3">Belongs to the VTS1 family.</text>
</comment>
<evidence type="ECO:0000256" key="3">
    <source>
        <dbReference type="ARBA" id="ARBA00007325"/>
    </source>
</evidence>
<keyword evidence="4" id="KW-0813">Transport</keyword>
<dbReference type="InterPro" id="IPR037635">
    <property type="entry name" value="VTS1_SAM"/>
</dbReference>
<feature type="compositionally biased region" description="Polar residues" evidence="13">
    <location>
        <begin position="266"/>
        <end position="280"/>
    </location>
</feature>
<evidence type="ECO:0000313" key="15">
    <source>
        <dbReference type="EMBL" id="KAG7113467.1"/>
    </source>
</evidence>
<evidence type="ECO:0000256" key="7">
    <source>
        <dbReference type="ARBA" id="ARBA00022884"/>
    </source>
</evidence>
<evidence type="ECO:0000256" key="1">
    <source>
        <dbReference type="ARBA" id="ARBA00004201"/>
    </source>
</evidence>
<organism evidence="15 16">
    <name type="scientific">Verticillium longisporum</name>
    <name type="common">Verticillium dahliae var. longisporum</name>
    <dbReference type="NCBI Taxonomy" id="100787"/>
    <lineage>
        <taxon>Eukaryota</taxon>
        <taxon>Fungi</taxon>
        <taxon>Dikarya</taxon>
        <taxon>Ascomycota</taxon>
        <taxon>Pezizomycotina</taxon>
        <taxon>Sordariomycetes</taxon>
        <taxon>Hypocreomycetidae</taxon>
        <taxon>Glomerellales</taxon>
        <taxon>Plectosphaerellaceae</taxon>
        <taxon>Verticillium</taxon>
    </lineage>
</organism>
<evidence type="ECO:0000256" key="6">
    <source>
        <dbReference type="ARBA" id="ARBA00022741"/>
    </source>
</evidence>
<keyword evidence="8" id="KW-0653">Protein transport</keyword>
<dbReference type="GO" id="GO:0000289">
    <property type="term" value="P:nuclear-transcribed mRNA poly(A) tail shortening"/>
    <property type="evidence" value="ECO:0007669"/>
    <property type="project" value="TreeGrafter"/>
</dbReference>
<dbReference type="InterPro" id="IPR001660">
    <property type="entry name" value="SAM"/>
</dbReference>
<name>A0A8I2Z3S3_VERLO</name>
<keyword evidence="5" id="KW-0963">Cytoplasm</keyword>
<dbReference type="FunFam" id="1.10.150.50:FF:000033">
    <property type="entry name" value="Protein vts1, variant"/>
    <property type="match status" value="1"/>
</dbReference>
<dbReference type="InterPro" id="IPR050897">
    <property type="entry name" value="SMAUG/VTS1_RNA-bind"/>
</dbReference>
<evidence type="ECO:0000256" key="13">
    <source>
        <dbReference type="SAM" id="MobiDB-lite"/>
    </source>
</evidence>
<keyword evidence="6" id="KW-0547">Nucleotide-binding</keyword>
<feature type="region of interest" description="Disordered" evidence="13">
    <location>
        <begin position="1"/>
        <end position="20"/>
    </location>
</feature>
<comment type="subunit">
    <text evidence="9">Monomer. Binds to RNA.</text>
</comment>
<comment type="caution">
    <text evidence="15">The sequence shown here is derived from an EMBL/GenBank/DDBJ whole genome shotgun (WGS) entry which is preliminary data.</text>
</comment>
<dbReference type="EMBL" id="JAEMWZ010000519">
    <property type="protein sequence ID" value="KAG7113467.1"/>
    <property type="molecule type" value="Genomic_DNA"/>
</dbReference>
<evidence type="ECO:0000256" key="9">
    <source>
        <dbReference type="ARBA" id="ARBA00024046"/>
    </source>
</evidence>
<evidence type="ECO:0000256" key="2">
    <source>
        <dbReference type="ARBA" id="ARBA00004514"/>
    </source>
</evidence>
<dbReference type="Pfam" id="PF25479">
    <property type="entry name" value="Vts1"/>
    <property type="match status" value="1"/>
</dbReference>
<proteinExistence type="inferred from homology"/>
<keyword evidence="7" id="KW-0694">RNA-binding</keyword>
<dbReference type="OrthoDB" id="2155283at2759"/>
<feature type="region of interest" description="Disordered" evidence="13">
    <location>
        <begin position="521"/>
        <end position="543"/>
    </location>
</feature>
<evidence type="ECO:0000256" key="8">
    <source>
        <dbReference type="ARBA" id="ARBA00022927"/>
    </source>
</evidence>
<protein>
    <recommendedName>
        <fullName evidence="10">RNA-binding protein VTS1</fullName>
    </recommendedName>
    <alternativeName>
        <fullName evidence="12">RNA-binding protein vts1</fullName>
    </alternativeName>
</protein>
<dbReference type="GO" id="GO:0000932">
    <property type="term" value="C:P-body"/>
    <property type="evidence" value="ECO:0007669"/>
    <property type="project" value="UniProtKB-SubCell"/>
</dbReference>
<dbReference type="GO" id="GO:0000166">
    <property type="term" value="F:nucleotide binding"/>
    <property type="evidence" value="ECO:0007669"/>
    <property type="project" value="UniProtKB-KW"/>
</dbReference>
<dbReference type="InterPro" id="IPR057327">
    <property type="entry name" value="Vts1_dom"/>
</dbReference>
<dbReference type="AlphaFoldDB" id="A0A8I2Z3S3"/>
<dbReference type="PANTHER" id="PTHR12515">
    <property type="entry name" value="STERILE ALPHA MOTIF DOMAIN CONTAINING PROTEIN 4-RELATED"/>
    <property type="match status" value="1"/>
</dbReference>
<evidence type="ECO:0000256" key="5">
    <source>
        <dbReference type="ARBA" id="ARBA00022490"/>
    </source>
</evidence>
<feature type="domain" description="SAM" evidence="14">
    <location>
        <begin position="895"/>
        <end position="956"/>
    </location>
</feature>
<dbReference type="PANTHER" id="PTHR12515:SF5">
    <property type="entry name" value="PROTEIN SMAUG"/>
    <property type="match status" value="1"/>
</dbReference>
<dbReference type="Proteomes" id="UP000689129">
    <property type="component" value="Unassembled WGS sequence"/>
</dbReference>
<dbReference type="Pfam" id="PF07647">
    <property type="entry name" value="SAM_2"/>
    <property type="match status" value="1"/>
</dbReference>
<feature type="compositionally biased region" description="Low complexity" evidence="13">
    <location>
        <begin position="97"/>
        <end position="110"/>
    </location>
</feature>
<accession>A0A8I2Z3S3</accession>
<feature type="region of interest" description="Disordered" evidence="13">
    <location>
        <begin position="221"/>
        <end position="244"/>
    </location>
</feature>
<feature type="region of interest" description="Disordered" evidence="13">
    <location>
        <begin position="46"/>
        <end position="113"/>
    </location>
</feature>
<feature type="compositionally biased region" description="Polar residues" evidence="13">
    <location>
        <begin position="81"/>
        <end position="90"/>
    </location>
</feature>
<reference evidence="15" key="1">
    <citation type="journal article" date="2021" name="Mol. Plant Pathol.">
        <title>A 20-kb lineage-specific genomic region tames virulence in pathogenic amphidiploid Verticillium longisporum.</title>
        <authorList>
            <person name="Harting R."/>
            <person name="Starke J."/>
            <person name="Kusch H."/>
            <person name="Poggeler S."/>
            <person name="Maurus I."/>
            <person name="Schluter R."/>
            <person name="Landesfeind M."/>
            <person name="Bulla I."/>
            <person name="Nowrousian M."/>
            <person name="de Jonge R."/>
            <person name="Stahlhut G."/>
            <person name="Hoff K.J."/>
            <person name="Asshauer K.P."/>
            <person name="Thurmer A."/>
            <person name="Stanke M."/>
            <person name="Daniel R."/>
            <person name="Morgenstern B."/>
            <person name="Thomma B.P.H.J."/>
            <person name="Kronstad J.W."/>
            <person name="Braus-Stromeyer S.A."/>
            <person name="Braus G.H."/>
        </authorList>
    </citation>
    <scope>NUCLEOTIDE SEQUENCE</scope>
    <source>
        <strain evidence="15">Vl32</strain>
    </source>
</reference>
<dbReference type="PROSITE" id="PS50105">
    <property type="entry name" value="SAM_DOMAIN"/>
    <property type="match status" value="1"/>
</dbReference>
<evidence type="ECO:0000256" key="12">
    <source>
        <dbReference type="ARBA" id="ARBA00073291"/>
    </source>
</evidence>
<gene>
    <name evidence="15" type="ORF">HYQ45_016781</name>
</gene>
<dbReference type="CDD" id="cd09556">
    <property type="entry name" value="SAM_VTS1_fungal"/>
    <property type="match status" value="1"/>
</dbReference>
<sequence>MTRVCPNVTDKPTDIGDAPIHVSPIFPAPLRSAGFSRNNEDLTVRTRQPRGRGRARNCKRRTGLQRTGHHLRASADMAALSGSSPSNRIRPSSDFYGQSQRGQGQNNQEGDAQDKIAQQWIADIDQYETTLEDMAAATLDQDFKDELSAIEQWFRVLSEAERTAALYALLQQTTQVQIRFFIQVLQQMGKSHPMSGVLSPANFDKDPMSNRLSDAMNKLNVDSARNSMARPASTATGKRYSGLDPSTINAMFPDAAAAIATEKAKFTQQTGNPPSSNRNSAVGDARSALGAPTIAGPAEGHDQNSQAPSSPWHSGDQSAARPKSSAGQPPMGQFVQPPPSAGLRSPRPQLSSNSTIQNTTLTTSDKTADLPLLSPYNTGSGNWASMVNTPMVPNFNTANPNGSAPGGSQADMLANATAMKLAALSTVNNRFALDDVRKYRRARSNDAPGGPMSAGLTPGQQGVNIPGTNVVMVNEHGQVLSREQMLALQAQQLQQAQQQNIALGDPMSNRLSDAMSKLNVDSARNSMARPASTATGKRYSGLDPSTINAMFPDAAAAIATEKAKFTQQTGNPPSSNRNSAVGDARSALGAPTIAGPAEGHDQNSQAPGSPWHSGDQSAARPKSSAGQPPMGQFVQPPPSAGLRSPRPQLSSNSTIQNTTLTTSDKPADLPLLSPYNTGSGNWASMVNTPMVPNFNTANPNGSAPGGSQADMLANATAMKLAALSTVNNRFALDDVRKYRRARSNDAPGGPMSAGLSPGQQGVNIPGTNVVMVNEHGHVLSREQMLALQAQQLQQAQQQNIALGGHRSRPSSPGLAMQQAGFGHMPFTSPQNNGFLSAYDGQPSLLNNAIPSLNVGQFGVGGHEGYLSDHSDMVRGRSPRGRRGSSKPPEDPTDPTLLQDIPSWLRSLRLHKYTDNLKDMKWTDLIELDDKALEDRGVNALGARRKMLKVFEQVKDAKADGKL</sequence>
<dbReference type="GO" id="GO:0005829">
    <property type="term" value="C:cytosol"/>
    <property type="evidence" value="ECO:0007669"/>
    <property type="project" value="UniProtKB-SubCell"/>
</dbReference>
<evidence type="ECO:0000256" key="4">
    <source>
        <dbReference type="ARBA" id="ARBA00022448"/>
    </source>
</evidence>
<dbReference type="SMART" id="SM00454">
    <property type="entry name" value="SAM"/>
    <property type="match status" value="1"/>
</dbReference>
<feature type="compositionally biased region" description="Polar residues" evidence="13">
    <location>
        <begin position="565"/>
        <end position="579"/>
    </location>
</feature>
<evidence type="ECO:0000259" key="14">
    <source>
        <dbReference type="PROSITE" id="PS50105"/>
    </source>
</evidence>
<feature type="region of interest" description="Disordered" evidence="13">
    <location>
        <begin position="562"/>
        <end position="673"/>
    </location>
</feature>
<feature type="compositionally biased region" description="Basic residues" evidence="13">
    <location>
        <begin position="47"/>
        <end position="72"/>
    </location>
</feature>
<feature type="compositionally biased region" description="Polar residues" evidence="13">
    <location>
        <begin position="303"/>
        <end position="317"/>
    </location>
</feature>
<feature type="region of interest" description="Disordered" evidence="13">
    <location>
        <begin position="865"/>
        <end position="897"/>
    </location>
</feature>
<comment type="function">
    <text evidence="11">RNA-binding protein involved in post-transcriptional regulation through transcript degradation.</text>
</comment>
<comment type="subcellular location">
    <subcellularLocation>
        <location evidence="1">Cytoplasm</location>
        <location evidence="1">P-body</location>
    </subcellularLocation>
    <subcellularLocation>
        <location evidence="2">Cytoplasm</location>
        <location evidence="2">Cytosol</location>
    </subcellularLocation>
</comment>
<feature type="compositionally biased region" description="Basic and acidic residues" evidence="13">
    <location>
        <begin position="865"/>
        <end position="874"/>
    </location>
</feature>
<evidence type="ECO:0000256" key="10">
    <source>
        <dbReference type="ARBA" id="ARBA00024136"/>
    </source>
</evidence>
<feature type="region of interest" description="Disordered" evidence="13">
    <location>
        <begin position="263"/>
        <end position="373"/>
    </location>
</feature>
<feature type="compositionally biased region" description="Polar residues" evidence="13">
    <location>
        <begin position="647"/>
        <end position="664"/>
    </location>
</feature>
<evidence type="ECO:0000256" key="11">
    <source>
        <dbReference type="ARBA" id="ARBA00054767"/>
    </source>
</evidence>